<gene>
    <name evidence="1" type="ORF">J2Z66_008532</name>
</gene>
<protein>
    <submittedName>
        <fullName evidence="1">Uncharacterized protein</fullName>
    </submittedName>
</protein>
<dbReference type="Proteomes" id="UP001519287">
    <property type="component" value="Unassembled WGS sequence"/>
</dbReference>
<accession>A0ABS4JDQ9</accession>
<organism evidence="1 2">
    <name type="scientific">Paenibacillus eucommiae</name>
    <dbReference type="NCBI Taxonomy" id="1355755"/>
    <lineage>
        <taxon>Bacteria</taxon>
        <taxon>Bacillati</taxon>
        <taxon>Bacillota</taxon>
        <taxon>Bacilli</taxon>
        <taxon>Bacillales</taxon>
        <taxon>Paenibacillaceae</taxon>
        <taxon>Paenibacillus</taxon>
    </lineage>
</organism>
<proteinExistence type="predicted"/>
<name>A0ABS4JDQ9_9BACL</name>
<evidence type="ECO:0000313" key="2">
    <source>
        <dbReference type="Proteomes" id="UP001519287"/>
    </source>
</evidence>
<keyword evidence="2" id="KW-1185">Reference proteome</keyword>
<sequence length="77" mass="8476">MWSGTYAFNDEKIIVKVEICSRSFSAGARSSVPAALARGKSPPSQRKTHAGSPFELGVRTLRAIVAEKREGLWVEER</sequence>
<evidence type="ECO:0000313" key="1">
    <source>
        <dbReference type="EMBL" id="MBP1996854.1"/>
    </source>
</evidence>
<reference evidence="1 2" key="1">
    <citation type="submission" date="2021-03" db="EMBL/GenBank/DDBJ databases">
        <title>Genomic Encyclopedia of Type Strains, Phase IV (KMG-IV): sequencing the most valuable type-strain genomes for metagenomic binning, comparative biology and taxonomic classification.</title>
        <authorList>
            <person name="Goeker M."/>
        </authorList>
    </citation>
    <scope>NUCLEOTIDE SEQUENCE [LARGE SCALE GENOMIC DNA]</scope>
    <source>
        <strain evidence="1 2">DSM 26048</strain>
    </source>
</reference>
<comment type="caution">
    <text evidence="1">The sequence shown here is derived from an EMBL/GenBank/DDBJ whole genome shotgun (WGS) entry which is preliminary data.</text>
</comment>
<dbReference type="EMBL" id="JAGGLB010000059">
    <property type="protein sequence ID" value="MBP1996854.1"/>
    <property type="molecule type" value="Genomic_DNA"/>
</dbReference>